<dbReference type="AlphaFoldDB" id="A0A834WKL0"/>
<dbReference type="Proteomes" id="UP000634136">
    <property type="component" value="Unassembled WGS sequence"/>
</dbReference>
<accession>A0A834WKL0</accession>
<evidence type="ECO:0000313" key="2">
    <source>
        <dbReference type="Proteomes" id="UP000634136"/>
    </source>
</evidence>
<gene>
    <name evidence="1" type="ORF">G2W53_017536</name>
</gene>
<dbReference type="EMBL" id="JAAIUW010000006">
    <property type="protein sequence ID" value="KAF7826372.1"/>
    <property type="molecule type" value="Genomic_DNA"/>
</dbReference>
<proteinExistence type="predicted"/>
<evidence type="ECO:0000313" key="1">
    <source>
        <dbReference type="EMBL" id="KAF7826372.1"/>
    </source>
</evidence>
<comment type="caution">
    <text evidence="1">The sequence shown here is derived from an EMBL/GenBank/DDBJ whole genome shotgun (WGS) entry which is preliminary data.</text>
</comment>
<organism evidence="1 2">
    <name type="scientific">Senna tora</name>
    <dbReference type="NCBI Taxonomy" id="362788"/>
    <lineage>
        <taxon>Eukaryota</taxon>
        <taxon>Viridiplantae</taxon>
        <taxon>Streptophyta</taxon>
        <taxon>Embryophyta</taxon>
        <taxon>Tracheophyta</taxon>
        <taxon>Spermatophyta</taxon>
        <taxon>Magnoliopsida</taxon>
        <taxon>eudicotyledons</taxon>
        <taxon>Gunneridae</taxon>
        <taxon>Pentapetalae</taxon>
        <taxon>rosids</taxon>
        <taxon>fabids</taxon>
        <taxon>Fabales</taxon>
        <taxon>Fabaceae</taxon>
        <taxon>Caesalpinioideae</taxon>
        <taxon>Cassia clade</taxon>
        <taxon>Senna</taxon>
    </lineage>
</organism>
<reference evidence="1" key="1">
    <citation type="submission" date="2020-09" db="EMBL/GenBank/DDBJ databases">
        <title>Genome-Enabled Discovery of Anthraquinone Biosynthesis in Senna tora.</title>
        <authorList>
            <person name="Kang S.-H."/>
            <person name="Pandey R.P."/>
            <person name="Lee C.-M."/>
            <person name="Sim J.-S."/>
            <person name="Jeong J.-T."/>
            <person name="Choi B.-S."/>
            <person name="Jung M."/>
            <person name="Ginzburg D."/>
            <person name="Zhao K."/>
            <person name="Won S.Y."/>
            <person name="Oh T.-J."/>
            <person name="Yu Y."/>
            <person name="Kim N.-H."/>
            <person name="Lee O.R."/>
            <person name="Lee T.-H."/>
            <person name="Bashyal P."/>
            <person name="Kim T.-S."/>
            <person name="Lee W.-H."/>
            <person name="Kawkins C."/>
            <person name="Kim C.-K."/>
            <person name="Kim J.S."/>
            <person name="Ahn B.O."/>
            <person name="Rhee S.Y."/>
            <person name="Sohng J.K."/>
        </authorList>
    </citation>
    <scope>NUCLEOTIDE SEQUENCE</scope>
    <source>
        <tissue evidence="1">Leaf</tissue>
    </source>
</reference>
<sequence>MVLGKVVDYGGRCSFLTGDSLNLEELGSSHLGSGRLRVVPTWSYGLLFPCCNIGVAEAGLKAIVWPELVASVPEEAKTLAVASAS</sequence>
<name>A0A834WKL0_9FABA</name>
<keyword evidence="2" id="KW-1185">Reference proteome</keyword>
<protein>
    <submittedName>
        <fullName evidence="1">Uncharacterized protein</fullName>
    </submittedName>
</protein>